<reference evidence="2 3" key="1">
    <citation type="journal article" date="2015" name="Genome Announc.">
        <title>Genome Sequence of Lactobacillus curieae CCTCC M 2011381T, a Novel Producer of Gamma-aminobutyric Acid.</title>
        <authorList>
            <person name="Wang Y."/>
            <person name="Wang Y."/>
            <person name="Lang C."/>
            <person name="Wei D."/>
            <person name="Xu P."/>
            <person name="Xie J."/>
        </authorList>
    </citation>
    <scope>NUCLEOTIDE SEQUENCE [LARGE SCALE GENOMIC DNA]</scope>
    <source>
        <strain evidence="2 3">CCTCC M 2011381</strain>
    </source>
</reference>
<dbReference type="SUPFAM" id="SSF55729">
    <property type="entry name" value="Acyl-CoA N-acyltransferases (Nat)"/>
    <property type="match status" value="1"/>
</dbReference>
<dbReference type="AlphaFoldDB" id="A0A1S6QGU9"/>
<feature type="domain" description="N-acetyltransferase" evidence="1">
    <location>
        <begin position="3"/>
        <end position="160"/>
    </location>
</feature>
<dbReference type="KEGG" id="lcu:PL11_002330"/>
<gene>
    <name evidence="2" type="ORF">PL11_002330</name>
</gene>
<evidence type="ECO:0000313" key="2">
    <source>
        <dbReference type="EMBL" id="AQW20833.1"/>
    </source>
</evidence>
<dbReference type="RefSeq" id="WP_035166075.1">
    <property type="nucleotide sequence ID" value="NZ_CP018906.1"/>
</dbReference>
<name>A0A1S6QGU9_9LACO</name>
<proteinExistence type="predicted"/>
<keyword evidence="2" id="KW-0808">Transferase</keyword>
<dbReference type="PROSITE" id="PS51186">
    <property type="entry name" value="GNAT"/>
    <property type="match status" value="1"/>
</dbReference>
<dbReference type="InterPro" id="IPR016181">
    <property type="entry name" value="Acyl_CoA_acyltransferase"/>
</dbReference>
<dbReference type="Gene3D" id="3.40.630.30">
    <property type="match status" value="1"/>
</dbReference>
<dbReference type="OrthoDB" id="9797178at2"/>
<dbReference type="EMBL" id="CP018906">
    <property type="protein sequence ID" value="AQW20833.1"/>
    <property type="molecule type" value="Genomic_DNA"/>
</dbReference>
<sequence>MQYTIETATPGDYPAIDKVIARSYSKGDENRDGDEVSMVHRLRGFSKYRSDFEVVVKTTDGEILGHAMMIEVVIGDNSKELPITSIVELSVDPDYQRQGIGQQILLEIEARARLAGYRAMSAVDFSNFFTENGYIFADNFNVHSTLSIDLNANLMKLLYDGALYNRGGKVYYPEEFFGVRHLEV</sequence>
<evidence type="ECO:0000259" key="1">
    <source>
        <dbReference type="PROSITE" id="PS51186"/>
    </source>
</evidence>
<evidence type="ECO:0000313" key="3">
    <source>
        <dbReference type="Proteomes" id="UP000030361"/>
    </source>
</evidence>
<dbReference type="GO" id="GO:0016747">
    <property type="term" value="F:acyltransferase activity, transferring groups other than amino-acyl groups"/>
    <property type="evidence" value="ECO:0007669"/>
    <property type="project" value="InterPro"/>
</dbReference>
<protein>
    <submittedName>
        <fullName evidence="2">N-acetyltransferase</fullName>
    </submittedName>
</protein>
<organism evidence="2 3">
    <name type="scientific">Lentilactobacillus curieae</name>
    <dbReference type="NCBI Taxonomy" id="1138822"/>
    <lineage>
        <taxon>Bacteria</taxon>
        <taxon>Bacillati</taxon>
        <taxon>Bacillota</taxon>
        <taxon>Bacilli</taxon>
        <taxon>Lactobacillales</taxon>
        <taxon>Lactobacillaceae</taxon>
        <taxon>Lentilactobacillus</taxon>
    </lineage>
</organism>
<dbReference type="Proteomes" id="UP000030361">
    <property type="component" value="Chromosome"/>
</dbReference>
<dbReference type="CDD" id="cd04301">
    <property type="entry name" value="NAT_SF"/>
    <property type="match status" value="1"/>
</dbReference>
<dbReference type="Pfam" id="PF00583">
    <property type="entry name" value="Acetyltransf_1"/>
    <property type="match status" value="1"/>
</dbReference>
<dbReference type="InterPro" id="IPR000182">
    <property type="entry name" value="GNAT_dom"/>
</dbReference>
<accession>A0A1S6QGU9</accession>
<dbReference type="eggNOG" id="COG3153">
    <property type="taxonomic scope" value="Bacteria"/>
</dbReference>
<keyword evidence="3" id="KW-1185">Reference proteome</keyword>